<organism evidence="2 3">
    <name type="scientific">Tersicoccus solisilvae</name>
    <dbReference type="NCBI Taxonomy" id="1882339"/>
    <lineage>
        <taxon>Bacteria</taxon>
        <taxon>Bacillati</taxon>
        <taxon>Actinomycetota</taxon>
        <taxon>Actinomycetes</taxon>
        <taxon>Micrococcales</taxon>
        <taxon>Micrococcaceae</taxon>
        <taxon>Tersicoccus</taxon>
    </lineage>
</organism>
<evidence type="ECO:0000259" key="1">
    <source>
        <dbReference type="Pfam" id="PF12697"/>
    </source>
</evidence>
<protein>
    <submittedName>
        <fullName evidence="2">Esterase</fullName>
    </submittedName>
</protein>
<dbReference type="Pfam" id="PF12697">
    <property type="entry name" value="Abhydrolase_6"/>
    <property type="match status" value="1"/>
</dbReference>
<dbReference type="EMBL" id="BMJI01000002">
    <property type="protein sequence ID" value="GGC83555.1"/>
    <property type="molecule type" value="Genomic_DNA"/>
</dbReference>
<evidence type="ECO:0000313" key="3">
    <source>
        <dbReference type="Proteomes" id="UP000597761"/>
    </source>
</evidence>
<dbReference type="InterPro" id="IPR050471">
    <property type="entry name" value="AB_hydrolase"/>
</dbReference>
<gene>
    <name evidence="2" type="ORF">GCM10011512_07910</name>
</gene>
<dbReference type="PANTHER" id="PTHR43433:SF5">
    <property type="entry name" value="AB HYDROLASE-1 DOMAIN-CONTAINING PROTEIN"/>
    <property type="match status" value="1"/>
</dbReference>
<evidence type="ECO:0000313" key="2">
    <source>
        <dbReference type="EMBL" id="GGC83555.1"/>
    </source>
</evidence>
<dbReference type="Gene3D" id="3.40.50.1820">
    <property type="entry name" value="alpha/beta hydrolase"/>
    <property type="match status" value="1"/>
</dbReference>
<dbReference type="SUPFAM" id="SSF53474">
    <property type="entry name" value="alpha/beta-Hydrolases"/>
    <property type="match status" value="1"/>
</dbReference>
<dbReference type="RefSeq" id="WP_188666501.1">
    <property type="nucleotide sequence ID" value="NZ_BMJI01000002.1"/>
</dbReference>
<dbReference type="PANTHER" id="PTHR43433">
    <property type="entry name" value="HYDROLASE, ALPHA/BETA FOLD FAMILY PROTEIN"/>
    <property type="match status" value="1"/>
</dbReference>
<dbReference type="Proteomes" id="UP000597761">
    <property type="component" value="Unassembled WGS sequence"/>
</dbReference>
<accession>A0ABQ1NRI1</accession>
<comment type="caution">
    <text evidence="2">The sequence shown here is derived from an EMBL/GenBank/DDBJ whole genome shotgun (WGS) entry which is preliminary data.</text>
</comment>
<reference evidence="3" key="1">
    <citation type="journal article" date="2019" name="Int. J. Syst. Evol. Microbiol.">
        <title>The Global Catalogue of Microorganisms (GCM) 10K type strain sequencing project: providing services to taxonomists for standard genome sequencing and annotation.</title>
        <authorList>
            <consortium name="The Broad Institute Genomics Platform"/>
            <consortium name="The Broad Institute Genome Sequencing Center for Infectious Disease"/>
            <person name="Wu L."/>
            <person name="Ma J."/>
        </authorList>
    </citation>
    <scope>NUCLEOTIDE SEQUENCE [LARGE SCALE GENOMIC DNA]</scope>
    <source>
        <strain evidence="3">CGMCC 1.15480</strain>
    </source>
</reference>
<dbReference type="InterPro" id="IPR029058">
    <property type="entry name" value="AB_hydrolase_fold"/>
</dbReference>
<dbReference type="InterPro" id="IPR000073">
    <property type="entry name" value="AB_hydrolase_1"/>
</dbReference>
<feature type="domain" description="AB hydrolase-1" evidence="1">
    <location>
        <begin position="26"/>
        <end position="255"/>
    </location>
</feature>
<proteinExistence type="predicted"/>
<sequence length="273" mass="28824">MTTTPPPTTARDELLRVDGPADADPVLLLPGTAGRSGELDGLTRRLAGPFRVLRLDLPGTGRSRAWADDLPLLDVTATAAAVAALLAECGAQPRAVVGHSAGGIVAVEVARALRADSGDVAGAVLLDANLPTDPAASRDKRARAEKLSRLPDAPLREAFAASMRRSWGGRDVGGPAFRQVMDGVDAAGARVIREFWLSVLGLDSVAFWRRLELPAVYLHSDRPVDPGALTVLTDRVRYVEAAQRSAGHWIHLVEPALTGDLVHDALTSLLAPE</sequence>
<keyword evidence="3" id="KW-1185">Reference proteome</keyword>
<name>A0ABQ1NRI1_9MICC</name>